<dbReference type="PROSITE" id="PS51186">
    <property type="entry name" value="GNAT"/>
    <property type="match status" value="1"/>
</dbReference>
<dbReference type="CDD" id="cd04301">
    <property type="entry name" value="NAT_SF"/>
    <property type="match status" value="1"/>
</dbReference>
<keyword evidence="3" id="KW-1185">Reference proteome</keyword>
<protein>
    <submittedName>
        <fullName evidence="2">Aminoalkylphosphonic acid N-acetyltransferase</fullName>
    </submittedName>
</protein>
<dbReference type="Pfam" id="PF00583">
    <property type="entry name" value="Acetyltransf_1"/>
    <property type="match status" value="1"/>
</dbReference>
<accession>A0A061JFS6</accession>
<dbReference type="InterPro" id="IPR016181">
    <property type="entry name" value="Acyl_CoA_acyltransferase"/>
</dbReference>
<dbReference type="PANTHER" id="PTHR43072">
    <property type="entry name" value="N-ACETYLTRANSFERASE"/>
    <property type="match status" value="1"/>
</dbReference>
<sequence>MTFSESLRLLYEKDFGMIRRATIDDTPRLLPLLSELGYPATLEDLNRRFLKFSSNSGFGVAVCEMNEEITGFVAWTTTDHLISDATRFFIVGIVVSANHRNMGIGKKLMKFVEDIAKQHSPAIIDLTSGLRRAQDGTHEFYKRIGYENEGHMAKLYLRKEL</sequence>
<comment type="caution">
    <text evidence="2">The sequence shown here is derived from an EMBL/GenBank/DDBJ whole genome shotgun (WGS) entry which is preliminary data.</text>
</comment>
<evidence type="ECO:0000313" key="2">
    <source>
        <dbReference type="EMBL" id="ETZ04500.1"/>
    </source>
</evidence>
<dbReference type="EMBL" id="ARPM03000191">
    <property type="protein sequence ID" value="ETZ04500.1"/>
    <property type="molecule type" value="Genomic_DNA"/>
</dbReference>
<gene>
    <name evidence="2" type="ORF">K737_301090</name>
</gene>
<reference evidence="2 3" key="1">
    <citation type="journal article" date="2013" name="Genome Announc.">
        <title>Draft Genome Sequence of Holospora undulata Strain HU1, a Micronucleus-Specific Symbiont of the Ciliate Paramecium caudatum.</title>
        <authorList>
            <person name="Dohra H."/>
            <person name="Suzuki H."/>
            <person name="Suzuki T."/>
            <person name="Tanaka K."/>
            <person name="Fujishima M."/>
        </authorList>
    </citation>
    <scope>NUCLEOTIDE SEQUENCE [LARGE SCALE GENOMIC DNA]</scope>
    <source>
        <strain evidence="2 3">HU1</strain>
    </source>
</reference>
<proteinExistence type="predicted"/>
<feature type="domain" description="N-acetyltransferase" evidence="1">
    <location>
        <begin position="16"/>
        <end position="161"/>
    </location>
</feature>
<evidence type="ECO:0000259" key="1">
    <source>
        <dbReference type="PROSITE" id="PS51186"/>
    </source>
</evidence>
<dbReference type="GO" id="GO:0016747">
    <property type="term" value="F:acyltransferase activity, transferring groups other than amino-acyl groups"/>
    <property type="evidence" value="ECO:0007669"/>
    <property type="project" value="InterPro"/>
</dbReference>
<dbReference type="Gene3D" id="3.40.630.30">
    <property type="match status" value="1"/>
</dbReference>
<keyword evidence="2" id="KW-0808">Transferase</keyword>
<dbReference type="RefSeq" id="WP_006288775.1">
    <property type="nucleotide sequence ID" value="NZ_ARPM03000191.1"/>
</dbReference>
<dbReference type="SUPFAM" id="SSF55729">
    <property type="entry name" value="Acyl-CoA N-acyltransferases (Nat)"/>
    <property type="match status" value="1"/>
</dbReference>
<dbReference type="Proteomes" id="UP000026922">
    <property type="component" value="Unassembled WGS sequence"/>
</dbReference>
<name>A0A061JFS6_9PROT</name>
<dbReference type="AlphaFoldDB" id="A0A061JFS6"/>
<evidence type="ECO:0000313" key="3">
    <source>
        <dbReference type="Proteomes" id="UP000026922"/>
    </source>
</evidence>
<dbReference type="InterPro" id="IPR000182">
    <property type="entry name" value="GNAT_dom"/>
</dbReference>
<organism evidence="2 3">
    <name type="scientific">Holospora undulata HU1</name>
    <dbReference type="NCBI Taxonomy" id="1321371"/>
    <lineage>
        <taxon>Bacteria</taxon>
        <taxon>Pseudomonadati</taxon>
        <taxon>Pseudomonadota</taxon>
        <taxon>Alphaproteobacteria</taxon>
        <taxon>Holosporales</taxon>
        <taxon>Holosporaceae</taxon>
        <taxon>Holospora</taxon>
    </lineage>
</organism>